<proteinExistence type="predicted"/>
<protein>
    <submittedName>
        <fullName evidence="4">Sulfotransferase</fullName>
    </submittedName>
</protein>
<organism evidence="4 5">
    <name type="scientific">Flavobacterium litorale</name>
    <dbReference type="NCBI Taxonomy" id="2856519"/>
    <lineage>
        <taxon>Bacteria</taxon>
        <taxon>Pseudomonadati</taxon>
        <taxon>Bacteroidota</taxon>
        <taxon>Flavobacteriia</taxon>
        <taxon>Flavobacteriales</taxon>
        <taxon>Flavobacteriaceae</taxon>
        <taxon>Flavobacterium</taxon>
    </lineage>
</organism>
<accession>A0ABX8V8D7</accession>
<keyword evidence="5" id="KW-1185">Reference proteome</keyword>
<dbReference type="EMBL" id="CP080429">
    <property type="protein sequence ID" value="QYJ67296.1"/>
    <property type="molecule type" value="Genomic_DNA"/>
</dbReference>
<reference evidence="4 5" key="1">
    <citation type="submission" date="2021-07" db="EMBL/GenBank/DDBJ databases">
        <title>Flavobacterium WSW3-B6 sp.nov, isolated from seaweed.</title>
        <authorList>
            <person name="Muhammad N."/>
            <person name="Ho H."/>
            <person name="Lee Y.-J."/>
            <person name="Nguyen T."/>
            <person name="Ho J."/>
            <person name="Kim S.-G."/>
        </authorList>
    </citation>
    <scope>NUCLEOTIDE SEQUENCE [LARGE SCALE GENOMIC DNA]</scope>
    <source>
        <strain evidence="4 5">WSW3-B6</strain>
    </source>
</reference>
<feature type="domain" description="Sulfotransferase" evidence="3">
    <location>
        <begin position="3"/>
        <end position="214"/>
    </location>
</feature>
<dbReference type="PANTHER" id="PTHR10605:SF56">
    <property type="entry name" value="BIFUNCTIONAL HEPARAN SULFATE N-DEACETYLASE_N-SULFOTRANSFERASE"/>
    <property type="match status" value="1"/>
</dbReference>
<evidence type="ECO:0000256" key="1">
    <source>
        <dbReference type="ARBA" id="ARBA00022679"/>
    </source>
</evidence>
<dbReference type="SUPFAM" id="SSF52540">
    <property type="entry name" value="P-loop containing nucleoside triphosphate hydrolases"/>
    <property type="match status" value="1"/>
</dbReference>
<keyword evidence="1" id="KW-0808">Transferase</keyword>
<name>A0ABX8V8D7_9FLAO</name>
<sequence length="286" mass="33475">MVPDFILGGVMKSGTTFLHNLLQNHPQVKIIDRNMDHAYFDDDRIFERGKEWYLSLFDGAMADKKAGKLIGQTSADCNFNPGSVKRIMEHNPDTKLIFILRHPIDRAYSLYWHQYGMGREFRKFEQAIAKEPELIKKSYHHLKHYSYMERSRYNAQFKEITELVPAENLLILDFESLVKNTKPTVNVVLEFLGLNKINNVEELNFSELPRNPAKIPTNHTVVLFSAFLQKIGLVPVGRRIVNLFREQVRPPKMKDDTRKMLEEELKEDIIFFEKVKEDFKSKTANQ</sequence>
<dbReference type="InterPro" id="IPR000863">
    <property type="entry name" value="Sulfotransferase_dom"/>
</dbReference>
<dbReference type="Pfam" id="PF00685">
    <property type="entry name" value="Sulfotransfer_1"/>
    <property type="match status" value="1"/>
</dbReference>
<dbReference type="Proteomes" id="UP000825381">
    <property type="component" value="Chromosome"/>
</dbReference>
<evidence type="ECO:0000313" key="5">
    <source>
        <dbReference type="Proteomes" id="UP000825381"/>
    </source>
</evidence>
<evidence type="ECO:0000259" key="3">
    <source>
        <dbReference type="Pfam" id="PF00685"/>
    </source>
</evidence>
<dbReference type="Gene3D" id="3.40.50.300">
    <property type="entry name" value="P-loop containing nucleotide triphosphate hydrolases"/>
    <property type="match status" value="1"/>
</dbReference>
<dbReference type="RefSeq" id="WP_220639641.1">
    <property type="nucleotide sequence ID" value="NZ_CP080429.1"/>
</dbReference>
<dbReference type="InterPro" id="IPR037359">
    <property type="entry name" value="NST/OST"/>
</dbReference>
<evidence type="ECO:0000313" key="4">
    <source>
        <dbReference type="EMBL" id="QYJ67296.1"/>
    </source>
</evidence>
<dbReference type="InterPro" id="IPR027417">
    <property type="entry name" value="P-loop_NTPase"/>
</dbReference>
<evidence type="ECO:0000256" key="2">
    <source>
        <dbReference type="ARBA" id="ARBA00023180"/>
    </source>
</evidence>
<keyword evidence="2" id="KW-0325">Glycoprotein</keyword>
<gene>
    <name evidence="4" type="ORF">K1I41_06875</name>
</gene>
<dbReference type="PANTHER" id="PTHR10605">
    <property type="entry name" value="HEPARAN SULFATE SULFOTRANSFERASE"/>
    <property type="match status" value="1"/>
</dbReference>